<dbReference type="Proteomes" id="UP001562354">
    <property type="component" value="Unassembled WGS sequence"/>
</dbReference>
<comment type="caution">
    <text evidence="1">The sequence shown here is derived from an EMBL/GenBank/DDBJ whole genome shotgun (WGS) entry which is preliminary data.</text>
</comment>
<keyword evidence="2" id="KW-1185">Reference proteome</keyword>
<sequence>MSSKLIPANPDKVMVIRNVTPEIVTLSVPFLRFGRIKFGGRATLVRLQNGTVACFSPVALTPEVHKTISAMGTVKYICANDAEHHIFMDDWHKAFPEARLIGPEELKAKREKQGKPLPWTNLFKTNDAASLEIDDAFDNEFDAEYVHAHQNKELVFNHRPSRTLIEADLLFNLPAHEQMSKTDESPTTGFLTKMFNAIGSTQGSATWQKRFLWYGVSSGDRAAFNKSIARIDAWDFDRLIPCHGEVIEQGGKGIFRKVFEWHLAAAKKET</sequence>
<organism evidence="1 2">
    <name type="scientific">Neodothiora populina</name>
    <dbReference type="NCBI Taxonomy" id="2781224"/>
    <lineage>
        <taxon>Eukaryota</taxon>
        <taxon>Fungi</taxon>
        <taxon>Dikarya</taxon>
        <taxon>Ascomycota</taxon>
        <taxon>Pezizomycotina</taxon>
        <taxon>Dothideomycetes</taxon>
        <taxon>Dothideomycetidae</taxon>
        <taxon>Dothideales</taxon>
        <taxon>Dothioraceae</taxon>
        <taxon>Neodothiora</taxon>
    </lineage>
</organism>
<dbReference type="InterPro" id="IPR025638">
    <property type="entry name" value="DUF4336"/>
</dbReference>
<evidence type="ECO:0000313" key="2">
    <source>
        <dbReference type="Proteomes" id="UP001562354"/>
    </source>
</evidence>
<dbReference type="PANTHER" id="PTHR33835:SF1">
    <property type="entry name" value="METALLO-BETA-LACTAMASE DOMAIN-CONTAINING PROTEIN"/>
    <property type="match status" value="1"/>
</dbReference>
<accession>A0ABR3PNL7</accession>
<name>A0ABR3PNL7_9PEZI</name>
<dbReference type="RefSeq" id="XP_069203944.1">
    <property type="nucleotide sequence ID" value="XM_069340476.1"/>
</dbReference>
<dbReference type="EMBL" id="JBFMKM010000003">
    <property type="protein sequence ID" value="KAL1311095.1"/>
    <property type="molecule type" value="Genomic_DNA"/>
</dbReference>
<proteinExistence type="predicted"/>
<dbReference type="SUPFAM" id="SSF56281">
    <property type="entry name" value="Metallo-hydrolase/oxidoreductase"/>
    <property type="match status" value="1"/>
</dbReference>
<dbReference type="GeneID" id="95975005"/>
<dbReference type="PANTHER" id="PTHR33835">
    <property type="entry name" value="YALI0C07656P"/>
    <property type="match status" value="1"/>
</dbReference>
<dbReference type="Gene3D" id="3.60.15.10">
    <property type="entry name" value="Ribonuclease Z/Hydroxyacylglutathione hydrolase-like"/>
    <property type="match status" value="1"/>
</dbReference>
<dbReference type="InterPro" id="IPR036866">
    <property type="entry name" value="RibonucZ/Hydroxyglut_hydro"/>
</dbReference>
<dbReference type="Pfam" id="PF14234">
    <property type="entry name" value="DUF4336"/>
    <property type="match status" value="1"/>
</dbReference>
<reference evidence="1 2" key="1">
    <citation type="submission" date="2024-07" db="EMBL/GenBank/DDBJ databases">
        <title>Draft sequence of the Neodothiora populina.</title>
        <authorList>
            <person name="Drown D.D."/>
            <person name="Schuette U.S."/>
            <person name="Buechlein A.B."/>
            <person name="Rusch D.R."/>
            <person name="Winton L.W."/>
            <person name="Adams G.A."/>
        </authorList>
    </citation>
    <scope>NUCLEOTIDE SEQUENCE [LARGE SCALE GENOMIC DNA]</scope>
    <source>
        <strain evidence="1 2">CPC 39397</strain>
    </source>
</reference>
<evidence type="ECO:0000313" key="1">
    <source>
        <dbReference type="EMBL" id="KAL1311095.1"/>
    </source>
</evidence>
<gene>
    <name evidence="1" type="ORF">AAFC00_001302</name>
</gene>
<protein>
    <submittedName>
        <fullName evidence="1">Uncharacterized protein</fullName>
    </submittedName>
</protein>